<evidence type="ECO:0000256" key="1">
    <source>
        <dbReference type="ARBA" id="ARBA00023172"/>
    </source>
</evidence>
<protein>
    <recommendedName>
        <fullName evidence="4">Tyr recombinase domain-containing protein</fullName>
    </recommendedName>
</protein>
<dbReference type="Gene3D" id="1.10.443.10">
    <property type="entry name" value="Intergrase catalytic core"/>
    <property type="match status" value="1"/>
</dbReference>
<dbReference type="EMBL" id="CP001848">
    <property type="protein sequence ID" value="ADB19077.1"/>
    <property type="molecule type" value="Genomic_DNA"/>
</dbReference>
<gene>
    <name evidence="2" type="ordered locus">Psta_4432</name>
</gene>
<evidence type="ECO:0000313" key="3">
    <source>
        <dbReference type="Proteomes" id="UP000001887"/>
    </source>
</evidence>
<proteinExistence type="predicted"/>
<dbReference type="GO" id="GO:0003677">
    <property type="term" value="F:DNA binding"/>
    <property type="evidence" value="ECO:0007669"/>
    <property type="project" value="InterPro"/>
</dbReference>
<dbReference type="GO" id="GO:0006310">
    <property type="term" value="P:DNA recombination"/>
    <property type="evidence" value="ECO:0007669"/>
    <property type="project" value="UniProtKB-KW"/>
</dbReference>
<keyword evidence="3" id="KW-1185">Reference proteome</keyword>
<dbReference type="KEGG" id="psl:Psta_4432"/>
<accession>D2R5Z2</accession>
<dbReference type="Proteomes" id="UP000001887">
    <property type="component" value="Chromosome"/>
</dbReference>
<dbReference type="InterPro" id="IPR011010">
    <property type="entry name" value="DNA_brk_join_enz"/>
</dbReference>
<keyword evidence="1" id="KW-0233">DNA recombination</keyword>
<sequence length="246" mass="28077">MVLLTFFAETWADVLVGKLTAQVLFWSCCRKLEVASLTWESLRLIRQEVHFEIVGKHGVKRYLRIPERLFEQHMSARSSASQFVFAAYCEQARQAHTYNSGCQKKIRAEFAPKNFGSWFYARIKEWSASQPNGNANVDVLRKTSLQLAFDGDEVVTSRKVADDAEVSESVLLCHYVNLDLWRKSNRTYYRILAALSADLAAQVGYVESASDRLSRELEAAKDRGDWSRVAKLAAELEKLNRERKSG</sequence>
<name>D2R5Z2_PIRSD</name>
<dbReference type="InterPro" id="IPR013762">
    <property type="entry name" value="Integrase-like_cat_sf"/>
</dbReference>
<dbReference type="eggNOG" id="COG0582">
    <property type="taxonomic scope" value="Bacteria"/>
</dbReference>
<organism evidence="2 3">
    <name type="scientific">Pirellula staleyi (strain ATCC 27377 / DSM 6068 / ICPB 4128)</name>
    <name type="common">Pirella staleyi</name>
    <dbReference type="NCBI Taxonomy" id="530564"/>
    <lineage>
        <taxon>Bacteria</taxon>
        <taxon>Pseudomonadati</taxon>
        <taxon>Planctomycetota</taxon>
        <taxon>Planctomycetia</taxon>
        <taxon>Pirellulales</taxon>
        <taxon>Pirellulaceae</taxon>
        <taxon>Pirellula</taxon>
    </lineage>
</organism>
<dbReference type="GO" id="GO:0015074">
    <property type="term" value="P:DNA integration"/>
    <property type="evidence" value="ECO:0007669"/>
    <property type="project" value="InterPro"/>
</dbReference>
<dbReference type="AlphaFoldDB" id="D2R5Z2"/>
<reference evidence="2 3" key="1">
    <citation type="journal article" date="2009" name="Stand. Genomic Sci.">
        <title>Complete genome sequence of Pirellula staleyi type strain (ATCC 27377).</title>
        <authorList>
            <person name="Clum A."/>
            <person name="Tindall B.J."/>
            <person name="Sikorski J."/>
            <person name="Ivanova N."/>
            <person name="Mavrommatis K."/>
            <person name="Lucas S."/>
            <person name="Glavina del Rio T."/>
            <person name="Nolan M."/>
            <person name="Chen F."/>
            <person name="Tice H."/>
            <person name="Pitluck S."/>
            <person name="Cheng J.F."/>
            <person name="Chertkov O."/>
            <person name="Brettin T."/>
            <person name="Han C."/>
            <person name="Detter J.C."/>
            <person name="Kuske C."/>
            <person name="Bruce D."/>
            <person name="Goodwin L."/>
            <person name="Ovchinikova G."/>
            <person name="Pati A."/>
            <person name="Mikhailova N."/>
            <person name="Chen A."/>
            <person name="Palaniappan K."/>
            <person name="Land M."/>
            <person name="Hauser L."/>
            <person name="Chang Y.J."/>
            <person name="Jeffries C.D."/>
            <person name="Chain P."/>
            <person name="Rohde M."/>
            <person name="Goker M."/>
            <person name="Bristow J."/>
            <person name="Eisen J.A."/>
            <person name="Markowitz V."/>
            <person name="Hugenholtz P."/>
            <person name="Kyrpides N.C."/>
            <person name="Klenk H.P."/>
            <person name="Lapidus A."/>
        </authorList>
    </citation>
    <scope>NUCLEOTIDE SEQUENCE [LARGE SCALE GENOMIC DNA]</scope>
    <source>
        <strain evidence="3">ATCC 27377 / DSM 6068 / ICPB 4128</strain>
    </source>
</reference>
<dbReference type="SUPFAM" id="SSF56349">
    <property type="entry name" value="DNA breaking-rejoining enzymes"/>
    <property type="match status" value="1"/>
</dbReference>
<dbReference type="HOGENOM" id="CLU_1128254_0_0_0"/>
<evidence type="ECO:0008006" key="4">
    <source>
        <dbReference type="Google" id="ProtNLM"/>
    </source>
</evidence>
<evidence type="ECO:0000313" key="2">
    <source>
        <dbReference type="EMBL" id="ADB19077.1"/>
    </source>
</evidence>